<reference evidence="6 7" key="1">
    <citation type="submission" date="2020-08" db="EMBL/GenBank/DDBJ databases">
        <authorList>
            <person name="Liu C."/>
            <person name="Sun Q."/>
        </authorList>
    </citation>
    <scope>NUCLEOTIDE SEQUENCE [LARGE SCALE GENOMIC DNA]</scope>
    <source>
        <strain evidence="6 7">NSJ-57</strain>
    </source>
</reference>
<keyword evidence="1" id="KW-0805">Transcription regulation</keyword>
<keyword evidence="4" id="KW-0804">Transcription</keyword>
<keyword evidence="3" id="KW-0238">DNA-binding</keyword>
<dbReference type="Pfam" id="PF04542">
    <property type="entry name" value="Sigma70_r2"/>
    <property type="match status" value="1"/>
</dbReference>
<dbReference type="RefSeq" id="WP_187422799.1">
    <property type="nucleotide sequence ID" value="NZ_CP060637.1"/>
</dbReference>
<evidence type="ECO:0000313" key="7">
    <source>
        <dbReference type="Proteomes" id="UP000515913"/>
    </source>
</evidence>
<evidence type="ECO:0000313" key="6">
    <source>
        <dbReference type="EMBL" id="QNM15011.1"/>
    </source>
</evidence>
<dbReference type="GO" id="GO:0016987">
    <property type="term" value="F:sigma factor activity"/>
    <property type="evidence" value="ECO:0007669"/>
    <property type="project" value="UniProtKB-KW"/>
</dbReference>
<evidence type="ECO:0000256" key="1">
    <source>
        <dbReference type="ARBA" id="ARBA00023015"/>
    </source>
</evidence>
<dbReference type="PANTHER" id="PTHR30376:SF3">
    <property type="entry name" value="RNA POLYMERASE SIGMA FACTOR RPOH"/>
    <property type="match status" value="1"/>
</dbReference>
<protein>
    <submittedName>
        <fullName evidence="6">Sigma-70 family RNA polymerase sigma factor</fullName>
    </submittedName>
</protein>
<dbReference type="EMBL" id="CP060637">
    <property type="protein sequence ID" value="QNM15011.1"/>
    <property type="molecule type" value="Genomic_DNA"/>
</dbReference>
<dbReference type="PRINTS" id="PR00046">
    <property type="entry name" value="SIGMA70FCT"/>
</dbReference>
<dbReference type="InterPro" id="IPR014284">
    <property type="entry name" value="RNA_pol_sigma-70_dom"/>
</dbReference>
<dbReference type="SUPFAM" id="SSF88946">
    <property type="entry name" value="Sigma2 domain of RNA polymerase sigma factors"/>
    <property type="match status" value="1"/>
</dbReference>
<organism evidence="6 7">
    <name type="scientific">Fusobacterium hominis</name>
    <dbReference type="NCBI Taxonomy" id="2764326"/>
    <lineage>
        <taxon>Bacteria</taxon>
        <taxon>Fusobacteriati</taxon>
        <taxon>Fusobacteriota</taxon>
        <taxon>Fusobacteriia</taxon>
        <taxon>Fusobacteriales</taxon>
        <taxon>Fusobacteriaceae</taxon>
        <taxon>Fusobacterium</taxon>
    </lineage>
</organism>
<evidence type="ECO:0000256" key="4">
    <source>
        <dbReference type="ARBA" id="ARBA00023163"/>
    </source>
</evidence>
<name>A0A7G9GW29_9FUSO</name>
<sequence length="273" mass="32287">MEIKVLDFEKEIIKSYMEEDKFIEFMEENGKNKLILDYSSLGLKELQEEDLDIMGEETVLDYLEEVASITREEVGEDAEALIVKNLPSVASLAFHYLREGSAYLDMVQEGTMGLMKGIDAYRSEIHGDFDNYKNYWIIREMVIFIENKMRDIKNEFKSYFKNKKEHLGHDHHEEEEKIDDSEVFLTEKDLLPNVEAIEKREKMVEKNIEFSNLRNRLSERQIDVLNYYFGFGVDRRYSIYEIEQKLNLKNGDGEKIFEQSLLILSTMEGKMFL</sequence>
<keyword evidence="2" id="KW-0731">Sigma factor</keyword>
<dbReference type="InterPro" id="IPR013325">
    <property type="entry name" value="RNA_pol_sigma_r2"/>
</dbReference>
<dbReference type="NCBIfam" id="TIGR02937">
    <property type="entry name" value="sigma70-ECF"/>
    <property type="match status" value="1"/>
</dbReference>
<evidence type="ECO:0000256" key="3">
    <source>
        <dbReference type="ARBA" id="ARBA00023125"/>
    </source>
</evidence>
<dbReference type="InterPro" id="IPR000943">
    <property type="entry name" value="RNA_pol_sigma70"/>
</dbReference>
<dbReference type="Proteomes" id="UP000515913">
    <property type="component" value="Chromosome"/>
</dbReference>
<feature type="domain" description="RNA polymerase sigma-70" evidence="5">
    <location>
        <begin position="105"/>
        <end position="118"/>
    </location>
</feature>
<dbReference type="PROSITE" id="PS00715">
    <property type="entry name" value="SIGMA70_1"/>
    <property type="match status" value="1"/>
</dbReference>
<accession>A0A7G9GW29</accession>
<keyword evidence="7" id="KW-1185">Reference proteome</keyword>
<dbReference type="AlphaFoldDB" id="A0A7G9GW29"/>
<dbReference type="InterPro" id="IPR007627">
    <property type="entry name" value="RNA_pol_sigma70_r2"/>
</dbReference>
<evidence type="ECO:0000259" key="5">
    <source>
        <dbReference type="PROSITE" id="PS00715"/>
    </source>
</evidence>
<dbReference type="InterPro" id="IPR050813">
    <property type="entry name" value="Sigma-70_Factor"/>
</dbReference>
<dbReference type="PANTHER" id="PTHR30376">
    <property type="entry name" value="SIGMA FACTOR RPOH HEAT SHOCK RELATED"/>
    <property type="match status" value="1"/>
</dbReference>
<dbReference type="KEGG" id="fho:H9Q81_08690"/>
<dbReference type="Gene3D" id="1.20.120.1810">
    <property type="match status" value="1"/>
</dbReference>
<dbReference type="GO" id="GO:0006352">
    <property type="term" value="P:DNA-templated transcription initiation"/>
    <property type="evidence" value="ECO:0007669"/>
    <property type="project" value="InterPro"/>
</dbReference>
<gene>
    <name evidence="6" type="ORF">H9Q81_08690</name>
</gene>
<dbReference type="GO" id="GO:0003677">
    <property type="term" value="F:DNA binding"/>
    <property type="evidence" value="ECO:0007669"/>
    <property type="project" value="UniProtKB-KW"/>
</dbReference>
<evidence type="ECO:0000256" key="2">
    <source>
        <dbReference type="ARBA" id="ARBA00023082"/>
    </source>
</evidence>
<proteinExistence type="predicted"/>